<organism evidence="2 3">
    <name type="scientific">candidate division WWE3 bacterium</name>
    <dbReference type="NCBI Taxonomy" id="2053526"/>
    <lineage>
        <taxon>Bacteria</taxon>
        <taxon>Katanobacteria</taxon>
    </lineage>
</organism>
<keyword evidence="1" id="KW-1133">Transmembrane helix</keyword>
<protein>
    <recommendedName>
        <fullName evidence="4">Rod shape-determining protein MreC</fullName>
    </recommendedName>
</protein>
<reference evidence="2" key="2">
    <citation type="journal article" date="2021" name="Microbiome">
        <title>Successional dynamics and alternative stable states in a saline activated sludge microbial community over 9 years.</title>
        <authorList>
            <person name="Wang Y."/>
            <person name="Ye J."/>
            <person name="Ju F."/>
            <person name="Liu L."/>
            <person name="Boyd J.A."/>
            <person name="Deng Y."/>
            <person name="Parks D.H."/>
            <person name="Jiang X."/>
            <person name="Yin X."/>
            <person name="Woodcroft B.J."/>
            <person name="Tyson G.W."/>
            <person name="Hugenholtz P."/>
            <person name="Polz M.F."/>
            <person name="Zhang T."/>
        </authorList>
    </citation>
    <scope>NUCLEOTIDE SEQUENCE</scope>
    <source>
        <strain evidence="2">HKST-UBA02</strain>
    </source>
</reference>
<keyword evidence="1" id="KW-0472">Membrane</keyword>
<evidence type="ECO:0000313" key="3">
    <source>
        <dbReference type="Proteomes" id="UP000699691"/>
    </source>
</evidence>
<name>A0A955LVX3_UNCKA</name>
<gene>
    <name evidence="2" type="ORF">KC573_01640</name>
</gene>
<dbReference type="PANTHER" id="PTHR34138">
    <property type="entry name" value="CELL SHAPE-DETERMINING PROTEIN MREC"/>
    <property type="match status" value="1"/>
</dbReference>
<evidence type="ECO:0008006" key="4">
    <source>
        <dbReference type="Google" id="ProtNLM"/>
    </source>
</evidence>
<dbReference type="EMBL" id="JAGQKY010000053">
    <property type="protein sequence ID" value="MCA9397505.1"/>
    <property type="molecule type" value="Genomic_DNA"/>
</dbReference>
<dbReference type="InterPro" id="IPR007221">
    <property type="entry name" value="MreC"/>
</dbReference>
<dbReference type="GO" id="GO:0008360">
    <property type="term" value="P:regulation of cell shape"/>
    <property type="evidence" value="ECO:0007669"/>
    <property type="project" value="InterPro"/>
</dbReference>
<dbReference type="GO" id="GO:0005886">
    <property type="term" value="C:plasma membrane"/>
    <property type="evidence" value="ECO:0007669"/>
    <property type="project" value="TreeGrafter"/>
</dbReference>
<dbReference type="AlphaFoldDB" id="A0A955LVX3"/>
<sequence length="142" mass="16117">MKHVKIIIALIFLNTLLLLVDYTYPDSFVRRSINVVVQPVEQAVYLPGSRFINIATSFDDVLVENDQLRQQVRDYFSMKIENERLRAQNDVLRQQLELPERDENLVTVASVVGTRTIANNIGIVIDAGMAQDIQVGDIVVCE</sequence>
<evidence type="ECO:0000256" key="1">
    <source>
        <dbReference type="SAM" id="Phobius"/>
    </source>
</evidence>
<keyword evidence="1" id="KW-0812">Transmembrane</keyword>
<accession>A0A955LVX3</accession>
<proteinExistence type="predicted"/>
<feature type="transmembrane region" description="Helical" evidence="1">
    <location>
        <begin position="6"/>
        <end position="24"/>
    </location>
</feature>
<dbReference type="Proteomes" id="UP000699691">
    <property type="component" value="Unassembled WGS sequence"/>
</dbReference>
<reference evidence="2" key="1">
    <citation type="submission" date="2020-04" db="EMBL/GenBank/DDBJ databases">
        <authorList>
            <person name="Zhang T."/>
        </authorList>
    </citation>
    <scope>NUCLEOTIDE SEQUENCE</scope>
    <source>
        <strain evidence="2">HKST-UBA02</strain>
    </source>
</reference>
<comment type="caution">
    <text evidence="2">The sequence shown here is derived from an EMBL/GenBank/DDBJ whole genome shotgun (WGS) entry which is preliminary data.</text>
</comment>
<evidence type="ECO:0000313" key="2">
    <source>
        <dbReference type="EMBL" id="MCA9397505.1"/>
    </source>
</evidence>
<dbReference type="PANTHER" id="PTHR34138:SF1">
    <property type="entry name" value="CELL SHAPE-DETERMINING PROTEIN MREC"/>
    <property type="match status" value="1"/>
</dbReference>